<evidence type="ECO:0000313" key="2">
    <source>
        <dbReference type="Proteomes" id="UP000217790"/>
    </source>
</evidence>
<keyword evidence="2" id="KW-1185">Reference proteome</keyword>
<accession>A0A2H3DDV3</accession>
<name>A0A2H3DDV3_ARMGA</name>
<sequence length="100" mass="11262">MPLVALSKHFVIQTPCVTCNSTEMVFGSSVEMPLRQLTRFAGDIVGLSEYLLLFKTLWSLPRQISGCGFWMSSLFGKLQTADRYAILSSLDCRCTQTYRV</sequence>
<gene>
    <name evidence="1" type="ORF">ARMGADRAFT_124596</name>
</gene>
<dbReference type="Proteomes" id="UP000217790">
    <property type="component" value="Unassembled WGS sequence"/>
</dbReference>
<reference evidence="2" key="1">
    <citation type="journal article" date="2017" name="Nat. Ecol. Evol.">
        <title>Genome expansion and lineage-specific genetic innovations in the forest pathogenic fungi Armillaria.</title>
        <authorList>
            <person name="Sipos G."/>
            <person name="Prasanna A.N."/>
            <person name="Walter M.C."/>
            <person name="O'Connor E."/>
            <person name="Balint B."/>
            <person name="Krizsan K."/>
            <person name="Kiss B."/>
            <person name="Hess J."/>
            <person name="Varga T."/>
            <person name="Slot J."/>
            <person name="Riley R."/>
            <person name="Boka B."/>
            <person name="Rigling D."/>
            <person name="Barry K."/>
            <person name="Lee J."/>
            <person name="Mihaltcheva S."/>
            <person name="LaButti K."/>
            <person name="Lipzen A."/>
            <person name="Waldron R."/>
            <person name="Moloney N.M."/>
            <person name="Sperisen C."/>
            <person name="Kredics L."/>
            <person name="Vagvoelgyi C."/>
            <person name="Patrignani A."/>
            <person name="Fitzpatrick D."/>
            <person name="Nagy I."/>
            <person name="Doyle S."/>
            <person name="Anderson J.B."/>
            <person name="Grigoriev I.V."/>
            <person name="Gueldener U."/>
            <person name="Muensterkoetter M."/>
            <person name="Nagy L.G."/>
        </authorList>
    </citation>
    <scope>NUCLEOTIDE SEQUENCE [LARGE SCALE GENOMIC DNA]</scope>
    <source>
        <strain evidence="2">Ar21-2</strain>
    </source>
</reference>
<evidence type="ECO:0000313" key="1">
    <source>
        <dbReference type="EMBL" id="PBK93405.1"/>
    </source>
</evidence>
<organism evidence="1 2">
    <name type="scientific">Armillaria gallica</name>
    <name type="common">Bulbous honey fungus</name>
    <name type="synonym">Armillaria bulbosa</name>
    <dbReference type="NCBI Taxonomy" id="47427"/>
    <lineage>
        <taxon>Eukaryota</taxon>
        <taxon>Fungi</taxon>
        <taxon>Dikarya</taxon>
        <taxon>Basidiomycota</taxon>
        <taxon>Agaricomycotina</taxon>
        <taxon>Agaricomycetes</taxon>
        <taxon>Agaricomycetidae</taxon>
        <taxon>Agaricales</taxon>
        <taxon>Marasmiineae</taxon>
        <taxon>Physalacriaceae</taxon>
        <taxon>Armillaria</taxon>
    </lineage>
</organism>
<dbReference type="InParanoid" id="A0A2H3DDV3"/>
<dbReference type="AlphaFoldDB" id="A0A2H3DDV3"/>
<protein>
    <submittedName>
        <fullName evidence="1">Uncharacterized protein</fullName>
    </submittedName>
</protein>
<dbReference type="EMBL" id="KZ293656">
    <property type="protein sequence ID" value="PBK93405.1"/>
    <property type="molecule type" value="Genomic_DNA"/>
</dbReference>
<proteinExistence type="predicted"/>